<dbReference type="PANTHER" id="PTHR12066">
    <property type="entry name" value="TELOMERASE REVERSE TRANSCRIPTASE"/>
    <property type="match status" value="1"/>
</dbReference>
<reference evidence="16" key="1">
    <citation type="submission" date="2022-11" db="EMBL/GenBank/DDBJ databases">
        <authorList>
            <person name="Petersen C."/>
        </authorList>
    </citation>
    <scope>NUCLEOTIDE SEQUENCE</scope>
    <source>
        <strain evidence="16">IBT 30069</strain>
    </source>
</reference>
<evidence type="ECO:0000256" key="14">
    <source>
        <dbReference type="SAM" id="MobiDB-lite"/>
    </source>
</evidence>
<feature type="compositionally biased region" description="Polar residues" evidence="14">
    <location>
        <begin position="270"/>
        <end position="283"/>
    </location>
</feature>
<feature type="compositionally biased region" description="Polar residues" evidence="14">
    <location>
        <begin position="10"/>
        <end position="28"/>
    </location>
</feature>
<evidence type="ECO:0000256" key="6">
    <source>
        <dbReference type="ARBA" id="ARBA00022695"/>
    </source>
</evidence>
<dbReference type="GO" id="GO:0000781">
    <property type="term" value="C:chromosome, telomeric region"/>
    <property type="evidence" value="ECO:0007669"/>
    <property type="project" value="UniProtKB-SubCell"/>
</dbReference>
<dbReference type="InterPro" id="IPR003545">
    <property type="entry name" value="Telomerase_RT"/>
</dbReference>
<evidence type="ECO:0000256" key="4">
    <source>
        <dbReference type="ARBA" id="ARBA00022454"/>
    </source>
</evidence>
<comment type="catalytic activity">
    <reaction evidence="12 13">
        <text>DNA(n) + a 2'-deoxyribonucleoside 5'-triphosphate = DNA(n+1) + diphosphate</text>
        <dbReference type="Rhea" id="RHEA:22508"/>
        <dbReference type="Rhea" id="RHEA-COMP:17339"/>
        <dbReference type="Rhea" id="RHEA-COMP:17340"/>
        <dbReference type="ChEBI" id="CHEBI:33019"/>
        <dbReference type="ChEBI" id="CHEBI:61560"/>
        <dbReference type="ChEBI" id="CHEBI:173112"/>
        <dbReference type="EC" id="2.7.7.49"/>
    </reaction>
</comment>
<dbReference type="SMART" id="SM00975">
    <property type="entry name" value="Telomerase_RBD"/>
    <property type="match status" value="1"/>
</dbReference>
<dbReference type="EMBL" id="JAPQKH010000005">
    <property type="protein sequence ID" value="KAJ5096965.1"/>
    <property type="molecule type" value="Genomic_DNA"/>
</dbReference>
<dbReference type="Pfam" id="PF21399">
    <property type="entry name" value="TERT_C"/>
    <property type="match status" value="1"/>
</dbReference>
<organism evidence="16 17">
    <name type="scientific">Penicillium angulare</name>
    <dbReference type="NCBI Taxonomy" id="116970"/>
    <lineage>
        <taxon>Eukaryota</taxon>
        <taxon>Fungi</taxon>
        <taxon>Dikarya</taxon>
        <taxon>Ascomycota</taxon>
        <taxon>Pezizomycotina</taxon>
        <taxon>Eurotiomycetes</taxon>
        <taxon>Eurotiomycetidae</taxon>
        <taxon>Eurotiales</taxon>
        <taxon>Aspergillaceae</taxon>
        <taxon>Penicillium</taxon>
    </lineage>
</organism>
<evidence type="ECO:0000256" key="2">
    <source>
        <dbReference type="ARBA" id="ARBA00012493"/>
    </source>
</evidence>
<evidence type="ECO:0000313" key="16">
    <source>
        <dbReference type="EMBL" id="KAJ5096965.1"/>
    </source>
</evidence>
<dbReference type="InterPro" id="IPR049139">
    <property type="entry name" value="TERT_C"/>
</dbReference>
<evidence type="ECO:0000256" key="1">
    <source>
        <dbReference type="ARBA" id="ARBA00008001"/>
    </source>
</evidence>
<keyword evidence="5 13" id="KW-0808">Transferase</keyword>
<dbReference type="GO" id="GO:0070034">
    <property type="term" value="F:telomerase RNA binding"/>
    <property type="evidence" value="ECO:0007669"/>
    <property type="project" value="TreeGrafter"/>
</dbReference>
<feature type="compositionally biased region" description="Polar residues" evidence="14">
    <location>
        <begin position="427"/>
        <end position="445"/>
    </location>
</feature>
<comment type="similarity">
    <text evidence="1 13">Belongs to the reverse transcriptase family. Telomerase subfamily.</text>
</comment>
<feature type="region of interest" description="Disordered" evidence="14">
    <location>
        <begin position="1"/>
        <end position="42"/>
    </location>
</feature>
<dbReference type="InterPro" id="IPR021891">
    <property type="entry name" value="Telomerase_RBD"/>
</dbReference>
<evidence type="ECO:0000256" key="5">
    <source>
        <dbReference type="ARBA" id="ARBA00022679"/>
    </source>
</evidence>
<protein>
    <recommendedName>
        <fullName evidence="3 13">Telomerase reverse transcriptase</fullName>
        <ecNumber evidence="2 13">2.7.7.49</ecNumber>
    </recommendedName>
    <alternativeName>
        <fullName evidence="13">Telomerase catalytic subunit</fullName>
    </alternativeName>
</protein>
<proteinExistence type="inferred from homology"/>
<dbReference type="PRINTS" id="PR01365">
    <property type="entry name" value="TELOMERASERT"/>
</dbReference>
<evidence type="ECO:0000256" key="3">
    <source>
        <dbReference type="ARBA" id="ARBA00016182"/>
    </source>
</evidence>
<dbReference type="GO" id="GO:0000333">
    <property type="term" value="C:telomerase catalytic core complex"/>
    <property type="evidence" value="ECO:0007669"/>
    <property type="project" value="TreeGrafter"/>
</dbReference>
<keyword evidence="17" id="KW-1185">Reference proteome</keyword>
<keyword evidence="4 13" id="KW-0158">Chromosome</keyword>
<dbReference type="Pfam" id="PF12009">
    <property type="entry name" value="Telomerase_RBD"/>
    <property type="match status" value="1"/>
</dbReference>
<keyword evidence="8 13" id="KW-0460">Magnesium</keyword>
<feature type="domain" description="Reverse transcriptase" evidence="15">
    <location>
        <begin position="643"/>
        <end position="981"/>
    </location>
</feature>
<keyword evidence="11 13" id="KW-0539">Nucleus</keyword>
<reference evidence="16" key="2">
    <citation type="journal article" date="2023" name="IMA Fungus">
        <title>Comparative genomic study of the Penicillium genus elucidates a diverse pangenome and 15 lateral gene transfer events.</title>
        <authorList>
            <person name="Petersen C."/>
            <person name="Sorensen T."/>
            <person name="Nielsen M.R."/>
            <person name="Sondergaard T.E."/>
            <person name="Sorensen J.L."/>
            <person name="Fitzpatrick D.A."/>
            <person name="Frisvad J.C."/>
            <person name="Nielsen K.L."/>
        </authorList>
    </citation>
    <scope>NUCLEOTIDE SEQUENCE</scope>
    <source>
        <strain evidence="16">IBT 30069</strain>
    </source>
</reference>
<dbReference type="PROSITE" id="PS50878">
    <property type="entry name" value="RT_POL"/>
    <property type="match status" value="1"/>
</dbReference>
<dbReference type="GO" id="GO:0007004">
    <property type="term" value="P:telomere maintenance via telomerase"/>
    <property type="evidence" value="ECO:0007669"/>
    <property type="project" value="TreeGrafter"/>
</dbReference>
<dbReference type="InterPro" id="IPR000477">
    <property type="entry name" value="RT_dom"/>
</dbReference>
<dbReference type="InterPro" id="IPR043502">
    <property type="entry name" value="DNA/RNA_pol_sf"/>
</dbReference>
<dbReference type="AlphaFoldDB" id="A0A9W9FB53"/>
<evidence type="ECO:0000256" key="12">
    <source>
        <dbReference type="ARBA" id="ARBA00048173"/>
    </source>
</evidence>
<comment type="function">
    <text evidence="13">Telomerase is a ribonucleoprotein enzyme essential for the replication of chromosome termini in most eukaryotes. It elongates telomeres. It is a reverse transcriptase that adds simple sequence repeats to chromosome ends by copying a template sequence within the RNA component of the enzyme.</text>
</comment>
<comment type="caution">
    <text evidence="16">The sequence shown here is derived from an EMBL/GenBank/DDBJ whole genome shotgun (WGS) entry which is preliminary data.</text>
</comment>
<dbReference type="PANTHER" id="PTHR12066:SF0">
    <property type="entry name" value="TELOMERASE REVERSE TRANSCRIPTASE"/>
    <property type="match status" value="1"/>
</dbReference>
<evidence type="ECO:0000256" key="7">
    <source>
        <dbReference type="ARBA" id="ARBA00022723"/>
    </source>
</evidence>
<dbReference type="EC" id="2.7.7.49" evidence="2 13"/>
<comment type="subcellular location">
    <subcellularLocation>
        <location evidence="13">Nucleus</location>
    </subcellularLocation>
    <subcellularLocation>
        <location evidence="13">Chromosome</location>
        <location evidence="13">Telomere</location>
    </subcellularLocation>
</comment>
<accession>A0A9W9FB53</accession>
<sequence length="1177" mass="133168">MGKKRKRSSNKPTKTPGPTASSQPSITAVTGRFKSSKDHIARETHTSHPVISLYYRQLLPLRQYLLTQLPISSKLRRRRITSLRPTPDRNDLHLQPLADLLDSTLVGVLKESSPTISSERQRDYRAFTQSQSRSVLISTDTGPTSPQSEVVDFVIGQLFKKNSKPQHVLAHGFQRPSIGNDDLESNIPGVAIRFPNQNVCTLKDSPWTEVLGLMGQNGDEIMLRLLFDCGVFAPIDAQRGVYYQLSGLPLSELEQLHDSCARPNEPTEAAVQTSKNKRASSQNEIRSPSSIVFLRRSMLYSRHACWTNGKLIAGLPKSHVLNRFQNVDSAAHTIHVMMYMFPRQFRLRNVFVPTGDAHEQFTSHGHIFREDEIFAGDEHPKLPKRLGGTAAGLAHKLRARHARCSYHQLLKYYCPADSNGPWKLDPCTQSQKSQNQSGEPGSSTETNLVTQVQTNSFTPILPSEGPGGNEPIPENLIRKPKIGLTDYATPASSVSAFCRAVLLKLIPFKFFGDGPEGTFNRKLIMKHVDAFIKMRRFESLSLHEVCKGLKITSIPWLAGPSLLDSKAKISLTDFKKRTELLHEFMYYLFDAILIPLIRANFYVTESQTHRNRLFYFRHDVWQRLIKEPLVDLKKKMFEEVETDKAQRLLARRSLGVGALRLLPKSAGIRPILNLRKRALKESTWGGKKKHYLAASINSSLTPIYNMLSYERKRAPEKFGSSLQFVGDIHIRLKDFKKQLIQNASATELHKLPQLYFVKLDIQGCFDTIPQKQLLDLIEGLVSEGTYHITKHVEMNPSAFDARGKPMRRFIGRAAPVMKQQPIPKVLESEAQGGRAKTVYIDTINQKLHGAEDLLGLLDEHVRNNLVKMGKHYFRQRSGIPQGSVLSNLLCNFFYAQLEEEKLSFLRPSDSVLLRLVDDFLLVTTDIRQAMQFLQVMIPGQPSYGVLVNPTKSMVNFTAAVEGTHIPRLEGSPLFPYCGMLINTHTLEIVRDQSRLLEGGDSAAATISDTLTVETNRNPGRMFRRKVLGPFRLQIHPMYLDDAHNSRSVVLSNLHASFITAAMKMYRYMKSLRGHSHPGPPVIIQTIQDLIQQTLGVIQTRRTSSTKPLSCFIQLWHLQYLAASAFQFVLNRKQTRYVAVLRWLDTLGKESRPKSNAEALRLKQVVKQGTALFEEWRF</sequence>
<keyword evidence="9 13" id="KW-0779">Telomere</keyword>
<dbReference type="GO" id="GO:0046872">
    <property type="term" value="F:metal ion binding"/>
    <property type="evidence" value="ECO:0007669"/>
    <property type="project" value="UniProtKB-KW"/>
</dbReference>
<evidence type="ECO:0000256" key="8">
    <source>
        <dbReference type="ARBA" id="ARBA00022842"/>
    </source>
</evidence>
<dbReference type="SUPFAM" id="SSF56672">
    <property type="entry name" value="DNA/RNA polymerases"/>
    <property type="match status" value="1"/>
</dbReference>
<evidence type="ECO:0000313" key="17">
    <source>
        <dbReference type="Proteomes" id="UP001149165"/>
    </source>
</evidence>
<dbReference type="Proteomes" id="UP001149165">
    <property type="component" value="Unassembled WGS sequence"/>
</dbReference>
<feature type="region of interest" description="Disordered" evidence="14">
    <location>
        <begin position="263"/>
        <end position="283"/>
    </location>
</feature>
<evidence type="ECO:0000256" key="13">
    <source>
        <dbReference type="RuleBase" id="RU365061"/>
    </source>
</evidence>
<evidence type="ECO:0000256" key="9">
    <source>
        <dbReference type="ARBA" id="ARBA00022895"/>
    </source>
</evidence>
<keyword evidence="10 13" id="KW-0695">RNA-directed DNA polymerase</keyword>
<dbReference type="GO" id="GO:0003720">
    <property type="term" value="F:telomerase activity"/>
    <property type="evidence" value="ECO:0007669"/>
    <property type="project" value="InterPro"/>
</dbReference>
<keyword evidence="6 13" id="KW-0548">Nucleotidyltransferase</keyword>
<evidence type="ECO:0000259" key="15">
    <source>
        <dbReference type="PROSITE" id="PS50878"/>
    </source>
</evidence>
<feature type="region of interest" description="Disordered" evidence="14">
    <location>
        <begin position="425"/>
        <end position="445"/>
    </location>
</feature>
<dbReference type="CDD" id="cd01648">
    <property type="entry name" value="TERT"/>
    <property type="match status" value="1"/>
</dbReference>
<dbReference type="Gene3D" id="3.30.70.2630">
    <property type="match status" value="1"/>
</dbReference>
<dbReference type="OrthoDB" id="289721at2759"/>
<evidence type="ECO:0000256" key="10">
    <source>
        <dbReference type="ARBA" id="ARBA00022918"/>
    </source>
</evidence>
<evidence type="ECO:0000256" key="11">
    <source>
        <dbReference type="ARBA" id="ARBA00023242"/>
    </source>
</evidence>
<gene>
    <name evidence="16" type="ORF">N7456_007686</name>
</gene>
<dbReference type="Gene3D" id="1.10.132.70">
    <property type="match status" value="1"/>
</dbReference>
<name>A0A9W9FB53_9EURO</name>
<keyword evidence="7 13" id="KW-0479">Metal-binding</keyword>
<dbReference type="GO" id="GO:0042162">
    <property type="term" value="F:telomeric DNA binding"/>
    <property type="evidence" value="ECO:0007669"/>
    <property type="project" value="TreeGrafter"/>
</dbReference>
<dbReference type="Gene3D" id="1.10.357.90">
    <property type="match status" value="1"/>
</dbReference>